<evidence type="ECO:0000259" key="1">
    <source>
        <dbReference type="Pfam" id="PF00882"/>
    </source>
</evidence>
<name>A0A1V4SP27_RUMHU</name>
<dbReference type="Pfam" id="PF00882">
    <property type="entry name" value="Zn_dep_PLPC"/>
    <property type="match status" value="1"/>
</dbReference>
<dbReference type="OrthoDB" id="9810012at2"/>
<dbReference type="Proteomes" id="UP000191554">
    <property type="component" value="Unassembled WGS sequence"/>
</dbReference>
<proteinExistence type="predicted"/>
<dbReference type="STRING" id="48256.CLHUN_05850"/>
<evidence type="ECO:0000313" key="3">
    <source>
        <dbReference type="Proteomes" id="UP000191554"/>
    </source>
</evidence>
<dbReference type="InterPro" id="IPR029002">
    <property type="entry name" value="PLPC/GPLD1"/>
</dbReference>
<comment type="caution">
    <text evidence="2">The sequence shown here is derived from an EMBL/GenBank/DDBJ whole genome shotgun (WGS) entry which is preliminary data.</text>
</comment>
<keyword evidence="3" id="KW-1185">Reference proteome</keyword>
<protein>
    <recommendedName>
        <fullName evidence="1">Phospholipase C/D domain-containing protein</fullName>
    </recommendedName>
</protein>
<sequence>MPFAMTHLYIAYNILKSTPEINRPCDFMLGAIAPDAVHFLDNYNSDLKKKSHLCIGDEKWGNITNNQEWLSHILTFLKLNNFGEKKDFIYGYCSHIITDLQNNIKIWTPFLAENKDALEKGMGSIYHQESFNIEYELYLMNPQQQRDIWELLKGAAGYDIENIIGSREIDKMKHHILNSRFSSREASDVSFNKYVTISGTQGFISAESKYIRDLLYNQFNIS</sequence>
<gene>
    <name evidence="2" type="ORF">CLHUN_05850</name>
</gene>
<dbReference type="EMBL" id="MZGX01000003">
    <property type="protein sequence ID" value="OPX45648.1"/>
    <property type="molecule type" value="Genomic_DNA"/>
</dbReference>
<feature type="domain" description="Phospholipase C/D" evidence="1">
    <location>
        <begin position="6"/>
        <end position="99"/>
    </location>
</feature>
<accession>A0A1V4SP27</accession>
<reference evidence="2 3" key="1">
    <citation type="submission" date="2017-03" db="EMBL/GenBank/DDBJ databases">
        <title>Genome sequence of Clostridium hungatei DSM 14427.</title>
        <authorList>
            <person name="Poehlein A."/>
            <person name="Daniel R."/>
        </authorList>
    </citation>
    <scope>NUCLEOTIDE SEQUENCE [LARGE SCALE GENOMIC DNA]</scope>
    <source>
        <strain evidence="2 3">DSM 14427</strain>
    </source>
</reference>
<evidence type="ECO:0000313" key="2">
    <source>
        <dbReference type="EMBL" id="OPX45648.1"/>
    </source>
</evidence>
<organism evidence="2 3">
    <name type="scientific">Ruminiclostridium hungatei</name>
    <name type="common">Clostridium hungatei</name>
    <dbReference type="NCBI Taxonomy" id="48256"/>
    <lineage>
        <taxon>Bacteria</taxon>
        <taxon>Bacillati</taxon>
        <taxon>Bacillota</taxon>
        <taxon>Clostridia</taxon>
        <taxon>Eubacteriales</taxon>
        <taxon>Oscillospiraceae</taxon>
        <taxon>Ruminiclostridium</taxon>
    </lineage>
</organism>
<dbReference type="AlphaFoldDB" id="A0A1V4SP27"/>
<dbReference type="RefSeq" id="WP_080063055.1">
    <property type="nucleotide sequence ID" value="NZ_MZGX01000003.1"/>
</dbReference>